<reference evidence="3 5" key="2">
    <citation type="submission" date="2020-08" db="EMBL/GenBank/DDBJ databases">
        <title>Sequencing the genomes of 1000 actinobacteria strains.</title>
        <authorList>
            <person name="Klenk H.-P."/>
        </authorList>
    </citation>
    <scope>NUCLEOTIDE SEQUENCE [LARGE SCALE GENOMIC DNA]</scope>
    <source>
        <strain evidence="3 5">DSM 9581</strain>
    </source>
</reference>
<evidence type="ECO:0000313" key="4">
    <source>
        <dbReference type="Proteomes" id="UP000321723"/>
    </source>
</evidence>
<dbReference type="RefSeq" id="WP_183834952.1">
    <property type="nucleotide sequence ID" value="NZ_BJVQ01000008.1"/>
</dbReference>
<keyword evidence="1" id="KW-1133">Transmembrane helix</keyword>
<comment type="caution">
    <text evidence="2">The sequence shown here is derived from an EMBL/GenBank/DDBJ whole genome shotgun (WGS) entry which is preliminary data.</text>
</comment>
<feature type="transmembrane region" description="Helical" evidence="1">
    <location>
        <begin position="206"/>
        <end position="225"/>
    </location>
</feature>
<evidence type="ECO:0000313" key="2">
    <source>
        <dbReference type="EMBL" id="GEL45890.1"/>
    </source>
</evidence>
<feature type="transmembrane region" description="Helical" evidence="1">
    <location>
        <begin position="103"/>
        <end position="121"/>
    </location>
</feature>
<dbReference type="Proteomes" id="UP000564629">
    <property type="component" value="Unassembled WGS sequence"/>
</dbReference>
<dbReference type="EMBL" id="BJVQ01000008">
    <property type="protein sequence ID" value="GEL45890.1"/>
    <property type="molecule type" value="Genomic_DNA"/>
</dbReference>
<dbReference type="EMBL" id="JACHDN010000001">
    <property type="protein sequence ID" value="MBB5472973.1"/>
    <property type="molecule type" value="Genomic_DNA"/>
</dbReference>
<gene>
    <name evidence="2" type="ORF">CHO01_10060</name>
    <name evidence="3" type="ORF">HNR08_001709</name>
</gene>
<sequence length="300" mass="31980">MLSVLLGLVVAVNLVFAFVFVRDLLRHRAELRSEPGSVIGQALSSVVTFFFSTFGISDFAISTVVYRRAKWVPDEKLPGTLNAQCVIPVAVMAVSYISSIEVGLVTLFTFIIAQCVGAYLGPRFVVRLPVNTIRLFIGIGLVVTSFMILAGQLGWIPSNGVATELTGWKFALGAVCMFVFGALNNVGIGSYALTMATTYALGMNPAAAFPIMMGACALSVPIGSSQFVKFGTYSRKLTLSTSTFGVLGVLVAVYVVKSLDVTVIKWVVLAVLVYTAVTILRAFALGRRAQPTAPEKEVAA</sequence>
<feature type="transmembrane region" description="Helical" evidence="1">
    <location>
        <begin position="237"/>
        <end position="256"/>
    </location>
</feature>
<keyword evidence="1" id="KW-0472">Membrane</keyword>
<feature type="transmembrane region" description="Helical" evidence="1">
    <location>
        <begin position="168"/>
        <end position="194"/>
    </location>
</feature>
<proteinExistence type="predicted"/>
<name>A0A511F9G6_9CELL</name>
<reference evidence="2 4" key="1">
    <citation type="submission" date="2019-07" db="EMBL/GenBank/DDBJ databases">
        <title>Whole genome shotgun sequence of Cellulomonas hominis NBRC 16055.</title>
        <authorList>
            <person name="Hosoyama A."/>
            <person name="Uohara A."/>
            <person name="Ohji S."/>
            <person name="Ichikawa N."/>
        </authorList>
    </citation>
    <scope>NUCLEOTIDE SEQUENCE [LARGE SCALE GENOMIC DNA]</scope>
    <source>
        <strain evidence="2 4">NBRC 16055</strain>
    </source>
</reference>
<dbReference type="GO" id="GO:0005886">
    <property type="term" value="C:plasma membrane"/>
    <property type="evidence" value="ECO:0007669"/>
    <property type="project" value="UniProtKB-SubCell"/>
</dbReference>
<dbReference type="AlphaFoldDB" id="A0A511F9G6"/>
<feature type="transmembrane region" description="Helical" evidence="1">
    <location>
        <begin position="41"/>
        <end position="65"/>
    </location>
</feature>
<dbReference type="PANTHER" id="PTHR43483">
    <property type="entry name" value="MEMBRANE TRANSPORTER PROTEIN HI_0806-RELATED"/>
    <property type="match status" value="1"/>
</dbReference>
<feature type="transmembrane region" description="Helical" evidence="1">
    <location>
        <begin position="263"/>
        <end position="284"/>
    </location>
</feature>
<feature type="transmembrane region" description="Helical" evidence="1">
    <location>
        <begin position="133"/>
        <end position="156"/>
    </location>
</feature>
<evidence type="ECO:0000313" key="5">
    <source>
        <dbReference type="Proteomes" id="UP000564629"/>
    </source>
</evidence>
<keyword evidence="1 2" id="KW-0812">Transmembrane</keyword>
<keyword evidence="4" id="KW-1185">Reference proteome</keyword>
<dbReference type="Proteomes" id="UP000321723">
    <property type="component" value="Unassembled WGS sequence"/>
</dbReference>
<dbReference type="PANTHER" id="PTHR43483:SF3">
    <property type="entry name" value="MEMBRANE TRANSPORTER PROTEIN HI_0806-RELATED"/>
    <property type="match status" value="1"/>
</dbReference>
<accession>A0A511F9G6</accession>
<evidence type="ECO:0000313" key="3">
    <source>
        <dbReference type="EMBL" id="MBB5472973.1"/>
    </source>
</evidence>
<evidence type="ECO:0000256" key="1">
    <source>
        <dbReference type="SAM" id="Phobius"/>
    </source>
</evidence>
<protein>
    <submittedName>
        <fullName evidence="3">Putative membrane protein YfcA</fullName>
    </submittedName>
    <submittedName>
        <fullName evidence="2">UPF0721 transmembrane protein</fullName>
    </submittedName>
</protein>
<organism evidence="2 4">
    <name type="scientific">Cellulomonas hominis</name>
    <dbReference type="NCBI Taxonomy" id="156981"/>
    <lineage>
        <taxon>Bacteria</taxon>
        <taxon>Bacillati</taxon>
        <taxon>Actinomycetota</taxon>
        <taxon>Actinomycetes</taxon>
        <taxon>Micrococcales</taxon>
        <taxon>Cellulomonadaceae</taxon>
        <taxon>Cellulomonas</taxon>
    </lineage>
</organism>